<evidence type="ECO:0000313" key="4">
    <source>
        <dbReference type="Proteomes" id="UP000626109"/>
    </source>
</evidence>
<protein>
    <recommendedName>
        <fullName evidence="2">Mei2-like C-terminal RNA recognition motif domain-containing protein</fullName>
    </recommendedName>
</protein>
<feature type="region of interest" description="Disordered" evidence="1">
    <location>
        <begin position="206"/>
        <end position="270"/>
    </location>
</feature>
<feature type="domain" description="Mei2-like C-terminal RNA recognition motif" evidence="2">
    <location>
        <begin position="46"/>
        <end position="139"/>
    </location>
</feature>
<feature type="non-terminal residue" evidence="3">
    <location>
        <position position="314"/>
    </location>
</feature>
<evidence type="ECO:0000259" key="2">
    <source>
        <dbReference type="Pfam" id="PF04059"/>
    </source>
</evidence>
<evidence type="ECO:0000256" key="1">
    <source>
        <dbReference type="SAM" id="MobiDB-lite"/>
    </source>
</evidence>
<dbReference type="InterPro" id="IPR035979">
    <property type="entry name" value="RBD_domain_sf"/>
</dbReference>
<feature type="compositionally biased region" description="Basic and acidic residues" evidence="1">
    <location>
        <begin position="217"/>
        <end position="237"/>
    </location>
</feature>
<accession>A0A813LW41</accession>
<dbReference type="GO" id="GO:0003676">
    <property type="term" value="F:nucleic acid binding"/>
    <property type="evidence" value="ECO:0007669"/>
    <property type="project" value="InterPro"/>
</dbReference>
<gene>
    <name evidence="3" type="ORF">PGLA2088_LOCUS49818</name>
</gene>
<sequence length="314" mass="36281">MKGQWKGSPSQLAGVMRGQWKVKKATGTTDDTELDADDSSENCGRKTTVLLKTLPSSLTAELLLRAIDGHFSCCYDFFYLPMNFDTWRNEGHAFINFRDALKAAEFKDHFSGFSGWPAHAKGQGSEPCSCSWALLQGYEENIREQENSKLLHENIPEDFRPWVFDEKGNRLPNKLIFKSGQQPTSELEAWGKDSWWEEDNWNGRDNSQDWYGSSHVKGNDWQKDRQKDRHEEVDPTHPRRWSAQTEPGKETSWPQTKEHIWTQKDDAGASRRWREIEENLRQGRVAAGMQDLQRVIRLEGKEEPVGPSRNWPAK</sequence>
<organism evidence="3 4">
    <name type="scientific">Polarella glacialis</name>
    <name type="common">Dinoflagellate</name>
    <dbReference type="NCBI Taxonomy" id="89957"/>
    <lineage>
        <taxon>Eukaryota</taxon>
        <taxon>Sar</taxon>
        <taxon>Alveolata</taxon>
        <taxon>Dinophyceae</taxon>
        <taxon>Suessiales</taxon>
        <taxon>Suessiaceae</taxon>
        <taxon>Polarella</taxon>
    </lineage>
</organism>
<dbReference type="Pfam" id="PF04059">
    <property type="entry name" value="RRM_2"/>
    <property type="match status" value="1"/>
</dbReference>
<evidence type="ECO:0000313" key="3">
    <source>
        <dbReference type="EMBL" id="CAE8739962.1"/>
    </source>
</evidence>
<dbReference type="SUPFAM" id="SSF54928">
    <property type="entry name" value="RNA-binding domain, RBD"/>
    <property type="match status" value="1"/>
</dbReference>
<comment type="caution">
    <text evidence="3">The sequence shown here is derived from an EMBL/GenBank/DDBJ whole genome shotgun (WGS) entry which is preliminary data.</text>
</comment>
<reference evidence="3" key="1">
    <citation type="submission" date="2021-02" db="EMBL/GenBank/DDBJ databases">
        <authorList>
            <person name="Dougan E. K."/>
            <person name="Rhodes N."/>
            <person name="Thang M."/>
            <person name="Chan C."/>
        </authorList>
    </citation>
    <scope>NUCLEOTIDE SEQUENCE</scope>
</reference>
<name>A0A813LW41_POLGL</name>
<dbReference type="AlphaFoldDB" id="A0A813LW41"/>
<feature type="compositionally biased region" description="Basic and acidic residues" evidence="1">
    <location>
        <begin position="256"/>
        <end position="270"/>
    </location>
</feature>
<dbReference type="EMBL" id="CAJNNW010037182">
    <property type="protein sequence ID" value="CAE8739962.1"/>
    <property type="molecule type" value="Genomic_DNA"/>
</dbReference>
<proteinExistence type="predicted"/>
<dbReference type="InterPro" id="IPR007201">
    <property type="entry name" value="Mei2-like_Rrm_C"/>
</dbReference>
<dbReference type="Proteomes" id="UP000626109">
    <property type="component" value="Unassembled WGS sequence"/>
</dbReference>